<dbReference type="STRING" id="5762.D2VG51"/>
<dbReference type="eggNOG" id="ENOG502QPRZ">
    <property type="taxonomic scope" value="Eukaryota"/>
</dbReference>
<evidence type="ECO:0000256" key="2">
    <source>
        <dbReference type="ARBA" id="ARBA00022846"/>
    </source>
</evidence>
<dbReference type="Pfam" id="PF13868">
    <property type="entry name" value="TPH"/>
    <property type="match status" value="1"/>
</dbReference>
<keyword evidence="4" id="KW-0969">Cilium</keyword>
<feature type="compositionally biased region" description="Basic and acidic residues" evidence="8">
    <location>
        <begin position="449"/>
        <end position="458"/>
    </location>
</feature>
<dbReference type="InterPro" id="IPR033253">
    <property type="entry name" value="CFAP45"/>
</dbReference>
<feature type="region of interest" description="Disordered" evidence="8">
    <location>
        <begin position="84"/>
        <end position="132"/>
    </location>
</feature>
<keyword evidence="2" id="KW-0282">Flagellum</keyword>
<dbReference type="PANTHER" id="PTHR15504">
    <property type="entry name" value="NASOPHARYNGEAL EPITHELIUM SPECIFIC PROTEIN 1"/>
    <property type="match status" value="1"/>
</dbReference>
<evidence type="ECO:0000256" key="3">
    <source>
        <dbReference type="ARBA" id="ARBA00023054"/>
    </source>
</evidence>
<evidence type="ECO:0000256" key="5">
    <source>
        <dbReference type="ARBA" id="ARBA00023273"/>
    </source>
</evidence>
<evidence type="ECO:0000256" key="6">
    <source>
        <dbReference type="ARBA" id="ARBA00034116"/>
    </source>
</evidence>
<dbReference type="OrthoDB" id="1902038at2759"/>
<evidence type="ECO:0000313" key="11">
    <source>
        <dbReference type="Proteomes" id="UP000006671"/>
    </source>
</evidence>
<dbReference type="AlphaFoldDB" id="D2VG51"/>
<comment type="similarity">
    <text evidence="6">Belongs to the CFAP45 family.</text>
</comment>
<evidence type="ECO:0000256" key="8">
    <source>
        <dbReference type="SAM" id="MobiDB-lite"/>
    </source>
</evidence>
<evidence type="ECO:0000256" key="7">
    <source>
        <dbReference type="ARBA" id="ARBA00034142"/>
    </source>
</evidence>
<accession>D2VG51</accession>
<evidence type="ECO:0000256" key="1">
    <source>
        <dbReference type="ARBA" id="ARBA00004230"/>
    </source>
</evidence>
<feature type="region of interest" description="Disordered" evidence="8">
    <location>
        <begin position="1"/>
        <end position="67"/>
    </location>
</feature>
<gene>
    <name evidence="10" type="ORF">NAEGRDRAFT_67854</name>
</gene>
<dbReference type="GeneID" id="8856754"/>
<keyword evidence="11" id="KW-1185">Reference proteome</keyword>
<dbReference type="RefSeq" id="XP_002677033.1">
    <property type="nucleotide sequence ID" value="XM_002676987.1"/>
</dbReference>
<keyword evidence="3" id="KW-0175">Coiled coil</keyword>
<dbReference type="GO" id="GO:0031514">
    <property type="term" value="C:motile cilium"/>
    <property type="evidence" value="ECO:0007669"/>
    <property type="project" value="UniProtKB-SubCell"/>
</dbReference>
<feature type="compositionally biased region" description="Polar residues" evidence="8">
    <location>
        <begin position="33"/>
        <end position="42"/>
    </location>
</feature>
<evidence type="ECO:0000256" key="4">
    <source>
        <dbReference type="ARBA" id="ARBA00023069"/>
    </source>
</evidence>
<keyword evidence="5" id="KW-0966">Cell projection</keyword>
<feature type="domain" description="Trichohyalin-plectin-homology" evidence="9">
    <location>
        <begin position="149"/>
        <end position="493"/>
    </location>
</feature>
<name>D2VG51_NAEGR</name>
<comment type="subcellular location">
    <subcellularLocation>
        <location evidence="1">Cell projection</location>
        <location evidence="1">Cilium</location>
        <location evidence="1">Flagellum</location>
    </subcellularLocation>
</comment>
<feature type="region of interest" description="Disordered" evidence="8">
    <location>
        <begin position="427"/>
        <end position="458"/>
    </location>
</feature>
<feature type="compositionally biased region" description="Low complexity" evidence="8">
    <location>
        <begin position="1"/>
        <end position="15"/>
    </location>
</feature>
<feature type="compositionally biased region" description="Low complexity" evidence="8">
    <location>
        <begin position="438"/>
        <end position="447"/>
    </location>
</feature>
<evidence type="ECO:0000313" key="10">
    <source>
        <dbReference type="EMBL" id="EFC44289.1"/>
    </source>
</evidence>
<dbReference type="InParanoid" id="D2VG51"/>
<dbReference type="EMBL" id="GG738869">
    <property type="protein sequence ID" value="EFC44289.1"/>
    <property type="molecule type" value="Genomic_DNA"/>
</dbReference>
<dbReference type="PANTHER" id="PTHR15504:SF0">
    <property type="entry name" value="CILIA- AND FLAGELLA-ASSOCIATED PROTEIN 45"/>
    <property type="match status" value="1"/>
</dbReference>
<reference evidence="10 11" key="1">
    <citation type="journal article" date="2010" name="Cell">
        <title>The genome of Naegleria gruberi illuminates early eukaryotic versatility.</title>
        <authorList>
            <person name="Fritz-Laylin L.K."/>
            <person name="Prochnik S.E."/>
            <person name="Ginger M.L."/>
            <person name="Dacks J.B."/>
            <person name="Carpenter M.L."/>
            <person name="Field M.C."/>
            <person name="Kuo A."/>
            <person name="Paredez A."/>
            <person name="Chapman J."/>
            <person name="Pham J."/>
            <person name="Shu S."/>
            <person name="Neupane R."/>
            <person name="Cipriano M."/>
            <person name="Mancuso J."/>
            <person name="Tu H."/>
            <person name="Salamov A."/>
            <person name="Lindquist E."/>
            <person name="Shapiro H."/>
            <person name="Lucas S."/>
            <person name="Grigoriev I.V."/>
            <person name="Cande W.Z."/>
            <person name="Fulton C."/>
            <person name="Rokhsar D.S."/>
            <person name="Dawson S.C."/>
        </authorList>
    </citation>
    <scope>NUCLEOTIDE SEQUENCE [LARGE SCALE GENOMIC DNA]</scope>
    <source>
        <strain evidence="10 11">NEG-M</strain>
    </source>
</reference>
<dbReference type="VEuPathDB" id="AmoebaDB:NAEGRDRAFT_67854"/>
<dbReference type="KEGG" id="ngr:NAEGRDRAFT_67854"/>
<sequence length="532" mass="63537">MPSSNASISSAGSHARSTYRKVADTATVDENLFGTNKSSARGQPQQKQQQNNSMKMDKRTLQTVKKQPDAVVISASEFMTLKEKATPLEKQREAERKKREETLEAMERKERIRQLDREKKSKGDMKKSDLDVENEEKQLQLLEKAITQMDENIDEVKRMNSMALYSQCVTIRDKQLEEKQRIIYEKQEEDRRLDELMELERLKAIKMYEQREKKRQEDRRNGSLVIKEQMKEREKERLRELELKRQEQDAMLYHMQKMKSEDIKEAEEKKKQEKLLMEEIALANAEQISLKRRLKLAELEEDRQIADYLAEKERREQEITDQQERLRAEKEREVARLRALQEKAQDKLSEMDTLRAKRAQEALEREFRKKKMQEEEKRVKMNQELHGTRQKQKMEKENKIAELAREDREDFSRIVDHQKKLEELEKLKAEEEKKRRVQTQQQLMQQMDNTKEEKDKQRREYLEEGELLKRKMELERKKVELIRKKKLHELLESGIQDKYTGKLMTTDFTVEKLRSAAQDIPLSKAAGAPAKK</sequence>
<feature type="region of interest" description="Disordered" evidence="8">
    <location>
        <begin position="367"/>
        <end position="397"/>
    </location>
</feature>
<evidence type="ECO:0000259" key="9">
    <source>
        <dbReference type="Pfam" id="PF13868"/>
    </source>
</evidence>
<organism evidence="11">
    <name type="scientific">Naegleria gruberi</name>
    <name type="common">Amoeba</name>
    <dbReference type="NCBI Taxonomy" id="5762"/>
    <lineage>
        <taxon>Eukaryota</taxon>
        <taxon>Discoba</taxon>
        <taxon>Heterolobosea</taxon>
        <taxon>Tetramitia</taxon>
        <taxon>Eutetramitia</taxon>
        <taxon>Vahlkampfiidae</taxon>
        <taxon>Naegleria</taxon>
    </lineage>
</organism>
<proteinExistence type="inferred from homology"/>
<dbReference type="Proteomes" id="UP000006671">
    <property type="component" value="Unassembled WGS sequence"/>
</dbReference>
<protein>
    <recommendedName>
        <fullName evidence="7">Cilia- and flagella-associated protein 45</fullName>
    </recommendedName>
</protein>
<dbReference type="InterPro" id="IPR043597">
    <property type="entry name" value="TPH_dom"/>
</dbReference>